<evidence type="ECO:0000313" key="1">
    <source>
        <dbReference type="EMBL" id="SPJ31704.1"/>
    </source>
</evidence>
<name>A0A2P9H9N4_PARUW</name>
<accession>A0A2P9H9N4</accession>
<organism evidence="1 2">
    <name type="scientific">Protochlamydia amoebophila (strain UWE25)</name>
    <dbReference type="NCBI Taxonomy" id="264201"/>
    <lineage>
        <taxon>Bacteria</taxon>
        <taxon>Pseudomonadati</taxon>
        <taxon>Chlamydiota</taxon>
        <taxon>Chlamydiia</taxon>
        <taxon>Parachlamydiales</taxon>
        <taxon>Parachlamydiaceae</taxon>
        <taxon>Candidatus Protochlamydia</taxon>
    </lineage>
</organism>
<protein>
    <submittedName>
        <fullName evidence="1">Uncharacterized protein</fullName>
    </submittedName>
</protein>
<dbReference type="AlphaFoldDB" id="A0A2P9H9N4"/>
<dbReference type="InterPro" id="IPR011990">
    <property type="entry name" value="TPR-like_helical_dom_sf"/>
</dbReference>
<keyword evidence="2" id="KW-1185">Reference proteome</keyword>
<sequence>MAYFGRFPYRNAILGRDSDP</sequence>
<dbReference type="Gene3D" id="1.25.40.10">
    <property type="entry name" value="Tetratricopeptide repeat domain"/>
    <property type="match status" value="1"/>
</dbReference>
<reference evidence="1 2" key="1">
    <citation type="journal article" date="2004" name="Science">
        <title>Illuminating the evolutionary history of chlamydiae.</title>
        <authorList>
            <person name="Horn M."/>
            <person name="Collingro A."/>
            <person name="Schmitz-Esser S."/>
            <person name="Beier C.L."/>
            <person name="Purkhold U."/>
            <person name="Fartmann B."/>
            <person name="Brandt P."/>
            <person name="Nyakatura G.J."/>
            <person name="Droege M."/>
            <person name="Frishman D."/>
            <person name="Rattei T."/>
            <person name="Mewes H."/>
            <person name="Wagner M."/>
        </authorList>
    </citation>
    <scope>NUCLEOTIDE SEQUENCE [LARGE SCALE GENOMIC DNA]</scope>
    <source>
        <strain evidence="1 2">UWE25</strain>
    </source>
</reference>
<dbReference type="SUPFAM" id="SSF48452">
    <property type="entry name" value="TPR-like"/>
    <property type="match status" value="1"/>
</dbReference>
<dbReference type="KEGG" id="pcu:PC_RS10315"/>
<proteinExistence type="predicted"/>
<gene>
    <name evidence="1" type="ORF">PC_RS10315</name>
</gene>
<dbReference type="Proteomes" id="UP000000529">
    <property type="component" value="Chromosome"/>
</dbReference>
<evidence type="ECO:0000313" key="2">
    <source>
        <dbReference type="Proteomes" id="UP000000529"/>
    </source>
</evidence>
<dbReference type="EMBL" id="BX908798">
    <property type="protein sequence ID" value="SPJ31704.1"/>
    <property type="molecule type" value="Genomic_DNA"/>
</dbReference>